<reference evidence="1" key="1">
    <citation type="journal article" date="2019" name="PLoS Negl. Trop. Dis.">
        <title>Revisiting the worldwide diversity of Leptospira species in the environment.</title>
        <authorList>
            <person name="Vincent A.T."/>
            <person name="Schiettekatte O."/>
            <person name="Bourhy P."/>
            <person name="Veyrier F.J."/>
            <person name="Picardeau M."/>
        </authorList>
    </citation>
    <scope>NUCLEOTIDE SEQUENCE [LARGE SCALE GENOMIC DNA]</scope>
    <source>
        <strain evidence="1">201702451</strain>
    </source>
</reference>
<comment type="caution">
    <text evidence="1">The sequence shown here is derived from an EMBL/GenBank/DDBJ whole genome shotgun (WGS) entry which is preliminary data.</text>
</comment>
<accession>A0A4Z0ZRJ0</accession>
<organism evidence="1 2">
    <name type="scientific">Leptospira jelokensis</name>
    <dbReference type="NCBI Taxonomy" id="2484931"/>
    <lineage>
        <taxon>Bacteria</taxon>
        <taxon>Pseudomonadati</taxon>
        <taxon>Spirochaetota</taxon>
        <taxon>Spirochaetia</taxon>
        <taxon>Leptospirales</taxon>
        <taxon>Leptospiraceae</taxon>
        <taxon>Leptospira</taxon>
    </lineage>
</organism>
<name>A0A4Z0ZRJ0_9LEPT</name>
<proteinExistence type="predicted"/>
<keyword evidence="2" id="KW-1185">Reference proteome</keyword>
<dbReference type="EMBL" id="RQGH01000026">
    <property type="protein sequence ID" value="TGL64962.1"/>
    <property type="molecule type" value="Genomic_DNA"/>
</dbReference>
<dbReference type="OrthoDB" id="345554at2"/>
<evidence type="ECO:0000313" key="2">
    <source>
        <dbReference type="Proteomes" id="UP000297567"/>
    </source>
</evidence>
<dbReference type="AlphaFoldDB" id="A0A4Z0ZRJ0"/>
<protein>
    <submittedName>
        <fullName evidence="1">Uncharacterized protein</fullName>
    </submittedName>
</protein>
<dbReference type="Proteomes" id="UP000297567">
    <property type="component" value="Unassembled WGS sequence"/>
</dbReference>
<evidence type="ECO:0000313" key="1">
    <source>
        <dbReference type="EMBL" id="TGL64962.1"/>
    </source>
</evidence>
<sequence length="74" mass="8804">MEETIQSFKHIEFWNKRKNKDKANNRFCIISKLLFPRSVRKTNLHINGKFSPYSAGPEMELRFWAMGMCSGLFF</sequence>
<gene>
    <name evidence="1" type="ORF">EHQ62_10185</name>
</gene>